<dbReference type="RefSeq" id="WP_379582397.1">
    <property type="nucleotide sequence ID" value="NZ_JBHUFV010000096.1"/>
</dbReference>
<comment type="caution">
    <text evidence="2">The sequence shown here is derived from an EMBL/GenBank/DDBJ whole genome shotgun (WGS) entry which is preliminary data.</text>
</comment>
<name>A0ABW4TF44_9ACTN</name>
<proteinExistence type="inferred from homology"/>
<dbReference type="EMBL" id="JBHUFV010000096">
    <property type="protein sequence ID" value="MFD1939795.1"/>
    <property type="molecule type" value="Genomic_DNA"/>
</dbReference>
<evidence type="ECO:0000313" key="2">
    <source>
        <dbReference type="EMBL" id="MFD1939795.1"/>
    </source>
</evidence>
<evidence type="ECO:0000313" key="3">
    <source>
        <dbReference type="Proteomes" id="UP001597368"/>
    </source>
</evidence>
<reference evidence="3" key="1">
    <citation type="journal article" date="2019" name="Int. J. Syst. Evol. Microbiol.">
        <title>The Global Catalogue of Microorganisms (GCM) 10K type strain sequencing project: providing services to taxonomists for standard genome sequencing and annotation.</title>
        <authorList>
            <consortium name="The Broad Institute Genomics Platform"/>
            <consortium name="The Broad Institute Genome Sequencing Center for Infectious Disease"/>
            <person name="Wu L."/>
            <person name="Ma J."/>
        </authorList>
    </citation>
    <scope>NUCLEOTIDE SEQUENCE [LARGE SCALE GENOMIC DNA]</scope>
    <source>
        <strain evidence="3">ICMP 6774ER</strain>
    </source>
</reference>
<evidence type="ECO:0000256" key="1">
    <source>
        <dbReference type="ARBA" id="ARBA00010617"/>
    </source>
</evidence>
<protein>
    <submittedName>
        <fullName evidence="2">Cytochrome P450</fullName>
    </submittedName>
</protein>
<dbReference type="InterPro" id="IPR002397">
    <property type="entry name" value="Cyt_P450_B"/>
</dbReference>
<dbReference type="InterPro" id="IPR036396">
    <property type="entry name" value="Cyt_P450_sf"/>
</dbReference>
<organism evidence="2 3">
    <name type="scientific">Nonomuraea mangrovi</name>
    <dbReference type="NCBI Taxonomy" id="2316207"/>
    <lineage>
        <taxon>Bacteria</taxon>
        <taxon>Bacillati</taxon>
        <taxon>Actinomycetota</taxon>
        <taxon>Actinomycetes</taxon>
        <taxon>Streptosporangiales</taxon>
        <taxon>Streptosporangiaceae</taxon>
        <taxon>Nonomuraea</taxon>
    </lineage>
</organism>
<dbReference type="InterPro" id="IPR001128">
    <property type="entry name" value="Cyt_P450"/>
</dbReference>
<comment type="similarity">
    <text evidence="1">Belongs to the cytochrome P450 family.</text>
</comment>
<gene>
    <name evidence="2" type="ORF">ACFSKW_50900</name>
</gene>
<dbReference type="Pfam" id="PF00067">
    <property type="entry name" value="p450"/>
    <property type="match status" value="1"/>
</dbReference>
<dbReference type="Proteomes" id="UP001597368">
    <property type="component" value="Unassembled WGS sequence"/>
</dbReference>
<dbReference type="PANTHER" id="PTHR46696">
    <property type="entry name" value="P450, PUTATIVE (EUROFUNG)-RELATED"/>
    <property type="match status" value="1"/>
</dbReference>
<dbReference type="PANTHER" id="PTHR46696:SF1">
    <property type="entry name" value="CYTOCHROME P450 YJIB-RELATED"/>
    <property type="match status" value="1"/>
</dbReference>
<accession>A0ABW4TF44</accession>
<dbReference type="PRINTS" id="PR00359">
    <property type="entry name" value="BP450"/>
</dbReference>
<keyword evidence="3" id="KW-1185">Reference proteome</keyword>
<dbReference type="CDD" id="cd20625">
    <property type="entry name" value="CYP164-like"/>
    <property type="match status" value="1"/>
</dbReference>
<sequence length="420" mass="47360">MLGLAQRAVDRQWRLPIGPLAGRYNPYDPAYIRDPYRQLDRLRAAAPVYHSRVTGSYVISSYALASEALLDRSYSSNRGLDTSLRSRMFFRLARFTPVERNALDNTLGAVPDEVHQRMRKAIAHDFGRRRITELLPRMEFWVDKLLDEAAGRQEFDLIEDFSAKLPVLVAAELLGFPPQDARKLQEWSDSYLVLVDPLIKGAGIARMNAAFHQFDPYVVQTLDRKRAEPGDDLITRLLERHRDGEFDDVQLRVLIMMLMIAGHEVITNLIGNAVAALLRFPEQRKLLTDDPDLMPSAIEEFVRYESPIQAAWRIATEDLEIAGVRVPAGRAVTVLIGAANNDPAEFDEPRRLDLARTDNQHIGFALGSHYCAGPWLARVEGAAALSRLLERFPGFRGDASRLRWKPAAGLRGLYALPLVL</sequence>
<dbReference type="SUPFAM" id="SSF48264">
    <property type="entry name" value="Cytochrome P450"/>
    <property type="match status" value="1"/>
</dbReference>
<dbReference type="Gene3D" id="1.10.630.10">
    <property type="entry name" value="Cytochrome P450"/>
    <property type="match status" value="1"/>
</dbReference>